<feature type="transmembrane region" description="Helical" evidence="6">
    <location>
        <begin position="376"/>
        <end position="396"/>
    </location>
</feature>
<dbReference type="GO" id="GO:0060076">
    <property type="term" value="C:excitatory synapse"/>
    <property type="evidence" value="ECO:0007669"/>
    <property type="project" value="TreeGrafter"/>
</dbReference>
<dbReference type="InterPro" id="IPR011701">
    <property type="entry name" value="MFS"/>
</dbReference>
<feature type="transmembrane region" description="Helical" evidence="6">
    <location>
        <begin position="179"/>
        <end position="205"/>
    </location>
</feature>
<dbReference type="PANTHER" id="PTHR11662">
    <property type="entry name" value="SOLUTE CARRIER FAMILY 17"/>
    <property type="match status" value="1"/>
</dbReference>
<evidence type="ECO:0000256" key="1">
    <source>
        <dbReference type="ARBA" id="ARBA00004141"/>
    </source>
</evidence>
<dbReference type="EMBL" id="UFQT01000238">
    <property type="protein sequence ID" value="SSX22223.1"/>
    <property type="molecule type" value="Genomic_DNA"/>
</dbReference>
<dbReference type="Pfam" id="PF07690">
    <property type="entry name" value="MFS_1"/>
    <property type="match status" value="1"/>
</dbReference>
<evidence type="ECO:0000256" key="6">
    <source>
        <dbReference type="SAM" id="Phobius"/>
    </source>
</evidence>
<comment type="subcellular location">
    <subcellularLocation>
        <location evidence="1">Membrane</location>
        <topology evidence="1">Multi-pass membrane protein</topology>
    </subcellularLocation>
</comment>
<feature type="transmembrane region" description="Helical" evidence="6">
    <location>
        <begin position="45"/>
        <end position="64"/>
    </location>
</feature>
<dbReference type="GO" id="GO:0035249">
    <property type="term" value="P:synaptic transmission, glutamatergic"/>
    <property type="evidence" value="ECO:0007669"/>
    <property type="project" value="TreeGrafter"/>
</dbReference>
<dbReference type="InterPro" id="IPR020846">
    <property type="entry name" value="MFS_dom"/>
</dbReference>
<keyword evidence="3 6" id="KW-1133">Transmembrane helix</keyword>
<dbReference type="GO" id="GO:0098700">
    <property type="term" value="P:neurotransmitter loading into synaptic vesicle"/>
    <property type="evidence" value="ECO:0007669"/>
    <property type="project" value="TreeGrafter"/>
</dbReference>
<feature type="region of interest" description="Disordered" evidence="5">
    <location>
        <begin position="526"/>
        <end position="556"/>
    </location>
</feature>
<accession>A0A336M060</accession>
<feature type="transmembrane region" description="Helical" evidence="6">
    <location>
        <begin position="211"/>
        <end position="230"/>
    </location>
</feature>
<dbReference type="PANTHER" id="PTHR11662:SF456">
    <property type="entry name" value="VESICULAR GLUTAMATE TRANSPORTER, ISOFORM A"/>
    <property type="match status" value="1"/>
</dbReference>
<dbReference type="VEuPathDB" id="VectorBase:CSON006318"/>
<protein>
    <submittedName>
        <fullName evidence="8">CSON006318 protein</fullName>
    </submittedName>
</protein>
<name>A0A336M060_CULSO</name>
<dbReference type="FunFam" id="1.20.1250.20:FF:000264">
    <property type="entry name" value="vesicular glutamate transporter 1"/>
    <property type="match status" value="1"/>
</dbReference>
<evidence type="ECO:0000256" key="3">
    <source>
        <dbReference type="ARBA" id="ARBA00022989"/>
    </source>
</evidence>
<proteinExistence type="predicted"/>
<feature type="domain" description="Major facilitator superfamily (MFS) profile" evidence="7">
    <location>
        <begin position="49"/>
        <end position="466"/>
    </location>
</feature>
<gene>
    <name evidence="8" type="primary">CSON006318</name>
</gene>
<evidence type="ECO:0000313" key="8">
    <source>
        <dbReference type="EMBL" id="SSX22223.1"/>
    </source>
</evidence>
<feature type="region of interest" description="Disordered" evidence="5">
    <location>
        <begin position="468"/>
        <end position="492"/>
    </location>
</feature>
<dbReference type="InterPro" id="IPR036259">
    <property type="entry name" value="MFS_trans_sf"/>
</dbReference>
<evidence type="ECO:0000256" key="5">
    <source>
        <dbReference type="SAM" id="MobiDB-lite"/>
    </source>
</evidence>
<dbReference type="GO" id="GO:0050803">
    <property type="term" value="P:regulation of synapse structure or activity"/>
    <property type="evidence" value="ECO:0007669"/>
    <property type="project" value="TreeGrafter"/>
</dbReference>
<sequence length="556" mass="61520">MDGDDGFKPTLDDDRDSPCSFEELERPPLRHVDKYVKAQCPCLNTIRYTIALMACLGFIVSFGMRCNMGMAKLQFENKTDGYNWSVATESAIDSSFFWGYLVTQVPGGFLASMYPANRIFGTAIATSAFLNLLVPGAIMLHPTFVIIVRVLQGLVEGVTYPACHGIWRFWAPPMERSRLATMAFSGSYAGVVIGMPMSGFLSGMVGWQAPFYFYGVCGVLWYSCWLWLSFEKPRNHPAITIQELKYIEKSLGESVQIAMPTIATTPFKEIFRSMPVYAIIVANFCRSWNFYMLVLYQSAYLNRSFDYKIEEAGLVGALPHIIMTIIVPFGGMLADYLRKNNILSTTMVRKIFNCGGFGLEGFFFLVVAHATTAGTAVTALTLGVAFSGFAISGYNVNHLDIAPRYASILMGLSNGIGTIAGIICPIVIDHITKNQPKECWHTVFMMAAIVHLCGCTFYAVFASGEPQPWAEPSAEEQESWTHHGSMKKPMSPKIQETAFDGNQFTQINNAPAASYGATDSHVSNNPFVNPSTIVEEPVQPYATDTYLHGTTEDRTY</sequence>
<evidence type="ECO:0000256" key="4">
    <source>
        <dbReference type="ARBA" id="ARBA00023136"/>
    </source>
</evidence>
<dbReference type="FunFam" id="1.20.1250.20:FF:000226">
    <property type="entry name" value="Vesicular GLUtamate transporter"/>
    <property type="match status" value="1"/>
</dbReference>
<feature type="transmembrane region" description="Helical" evidence="6">
    <location>
        <begin position="276"/>
        <end position="297"/>
    </location>
</feature>
<feature type="transmembrane region" description="Helical" evidence="6">
    <location>
        <begin position="408"/>
        <end position="428"/>
    </location>
</feature>
<feature type="transmembrane region" description="Helical" evidence="6">
    <location>
        <begin position="440"/>
        <end position="461"/>
    </location>
</feature>
<dbReference type="PROSITE" id="PS50850">
    <property type="entry name" value="MFS"/>
    <property type="match status" value="1"/>
</dbReference>
<feature type="transmembrane region" description="Helical" evidence="6">
    <location>
        <begin position="317"/>
        <end position="338"/>
    </location>
</feature>
<dbReference type="Gene3D" id="1.20.1250.20">
    <property type="entry name" value="MFS general substrate transporter like domains"/>
    <property type="match status" value="2"/>
</dbReference>
<evidence type="ECO:0000259" key="7">
    <source>
        <dbReference type="PROSITE" id="PS50850"/>
    </source>
</evidence>
<feature type="transmembrane region" description="Helical" evidence="6">
    <location>
        <begin position="146"/>
        <end position="167"/>
    </location>
</feature>
<dbReference type="GO" id="GO:0030672">
    <property type="term" value="C:synaptic vesicle membrane"/>
    <property type="evidence" value="ECO:0007669"/>
    <property type="project" value="TreeGrafter"/>
</dbReference>
<dbReference type="SUPFAM" id="SSF103473">
    <property type="entry name" value="MFS general substrate transporter"/>
    <property type="match status" value="1"/>
</dbReference>
<keyword evidence="2 6" id="KW-0812">Transmembrane</keyword>
<keyword evidence="4 6" id="KW-0472">Membrane</keyword>
<dbReference type="InterPro" id="IPR050382">
    <property type="entry name" value="MFS_Na/Anion_cotransporter"/>
</dbReference>
<reference evidence="8" key="1">
    <citation type="submission" date="2018-07" db="EMBL/GenBank/DDBJ databases">
        <authorList>
            <person name="Quirk P.G."/>
            <person name="Krulwich T.A."/>
        </authorList>
    </citation>
    <scope>NUCLEOTIDE SEQUENCE</scope>
</reference>
<feature type="transmembrane region" description="Helical" evidence="6">
    <location>
        <begin position="350"/>
        <end position="370"/>
    </location>
</feature>
<dbReference type="GO" id="GO:0005326">
    <property type="term" value="F:neurotransmitter transmembrane transporter activity"/>
    <property type="evidence" value="ECO:0007669"/>
    <property type="project" value="TreeGrafter"/>
</dbReference>
<evidence type="ECO:0000256" key="2">
    <source>
        <dbReference type="ARBA" id="ARBA00022692"/>
    </source>
</evidence>
<organism evidence="8">
    <name type="scientific">Culicoides sonorensis</name>
    <name type="common">Biting midge</name>
    <dbReference type="NCBI Taxonomy" id="179676"/>
    <lineage>
        <taxon>Eukaryota</taxon>
        <taxon>Metazoa</taxon>
        <taxon>Ecdysozoa</taxon>
        <taxon>Arthropoda</taxon>
        <taxon>Hexapoda</taxon>
        <taxon>Insecta</taxon>
        <taxon>Pterygota</taxon>
        <taxon>Neoptera</taxon>
        <taxon>Endopterygota</taxon>
        <taxon>Diptera</taxon>
        <taxon>Nematocera</taxon>
        <taxon>Chironomoidea</taxon>
        <taxon>Ceratopogonidae</taxon>
        <taxon>Ceratopogoninae</taxon>
        <taxon>Culicoides</taxon>
        <taxon>Monoculicoides</taxon>
    </lineage>
</organism>
<feature type="transmembrane region" description="Helical" evidence="6">
    <location>
        <begin position="119"/>
        <end position="140"/>
    </location>
</feature>
<dbReference type="GO" id="GO:0005313">
    <property type="term" value="F:L-glutamate transmembrane transporter activity"/>
    <property type="evidence" value="ECO:0007669"/>
    <property type="project" value="TreeGrafter"/>
</dbReference>
<dbReference type="AlphaFoldDB" id="A0A336M060"/>
<dbReference type="OMA" id="YNEQSQM"/>